<protein>
    <recommendedName>
        <fullName evidence="6">Lipoprotein</fullName>
    </recommendedName>
</protein>
<dbReference type="Proteomes" id="UP000597886">
    <property type="component" value="Unassembled WGS sequence"/>
</dbReference>
<name>A0AA90ZEP8_9RHOB</name>
<evidence type="ECO:0000313" key="3">
    <source>
        <dbReference type="EMBL" id="NOE16994.1"/>
    </source>
</evidence>
<sequence length="176" mass="19218">MQKSLSVLIIATLTLTACSSWRDSRVNPSNWFGSSRSVEAETPPDPNAADALVPKQGGGTGLFSRPDAEDTSIPIGQIDELRIDPTPTGAIIYASGTAVRQGAFNARLVPVEKEENQKNGTLEFVFRVNYPSYETPQGSERTRMVSDAINVSKQELEGIRLVRVVGQQNALESRRR</sequence>
<dbReference type="EMBL" id="WVQY01000001">
    <property type="protein sequence ID" value="NOD29398.1"/>
    <property type="molecule type" value="Genomic_DNA"/>
</dbReference>
<evidence type="ECO:0000313" key="5">
    <source>
        <dbReference type="Proteomes" id="UP000599383"/>
    </source>
</evidence>
<proteinExistence type="predicted"/>
<reference evidence="3 5" key="1">
    <citation type="submission" date="2019-12" db="EMBL/GenBank/DDBJ databases">
        <title>Ruegeria JWLKs population differentiation of coral mucus and skeleton niches.</title>
        <authorList>
            <person name="Luo D."/>
        </authorList>
    </citation>
    <scope>NUCLEOTIDE SEQUENCE</scope>
    <source>
        <strain evidence="3">HKCCD6181</strain>
        <strain evidence="2 5">HKCCD6238</strain>
    </source>
</reference>
<evidence type="ECO:0000313" key="2">
    <source>
        <dbReference type="EMBL" id="NOD29398.1"/>
    </source>
</evidence>
<dbReference type="PROSITE" id="PS51257">
    <property type="entry name" value="PROKAR_LIPOPROTEIN"/>
    <property type="match status" value="1"/>
</dbReference>
<evidence type="ECO:0008006" key="6">
    <source>
        <dbReference type="Google" id="ProtNLM"/>
    </source>
</evidence>
<keyword evidence="5" id="KW-1185">Reference proteome</keyword>
<accession>A0AA90ZEP8</accession>
<evidence type="ECO:0000256" key="1">
    <source>
        <dbReference type="SAM" id="MobiDB-lite"/>
    </source>
</evidence>
<comment type="caution">
    <text evidence="3">The sequence shown here is derived from an EMBL/GenBank/DDBJ whole genome shotgun (WGS) entry which is preliminary data.</text>
</comment>
<dbReference type="EMBL" id="WVRA01000001">
    <property type="protein sequence ID" value="NOE16994.1"/>
    <property type="molecule type" value="Genomic_DNA"/>
</dbReference>
<dbReference type="RefSeq" id="WP_152458108.1">
    <property type="nucleotide sequence ID" value="NZ_WVQY01000001.1"/>
</dbReference>
<feature type="region of interest" description="Disordered" evidence="1">
    <location>
        <begin position="35"/>
        <end position="69"/>
    </location>
</feature>
<gene>
    <name evidence="2" type="ORF">GS617_03860</name>
    <name evidence="3" type="ORF">GS634_02520</name>
</gene>
<dbReference type="Proteomes" id="UP000599383">
    <property type="component" value="Unassembled WGS sequence"/>
</dbReference>
<evidence type="ECO:0000313" key="4">
    <source>
        <dbReference type="Proteomes" id="UP000597886"/>
    </source>
</evidence>
<dbReference type="AlphaFoldDB" id="A0AA90ZEP8"/>
<organism evidence="3 4">
    <name type="scientific">Ruegeria atlantica</name>
    <dbReference type="NCBI Taxonomy" id="81569"/>
    <lineage>
        <taxon>Bacteria</taxon>
        <taxon>Pseudomonadati</taxon>
        <taxon>Pseudomonadota</taxon>
        <taxon>Alphaproteobacteria</taxon>
        <taxon>Rhodobacterales</taxon>
        <taxon>Roseobacteraceae</taxon>
        <taxon>Ruegeria</taxon>
    </lineage>
</organism>